<dbReference type="Pfam" id="PF00079">
    <property type="entry name" value="Serpin"/>
    <property type="match status" value="1"/>
</dbReference>
<feature type="domain" description="Serpin" evidence="3">
    <location>
        <begin position="1"/>
        <end position="179"/>
    </location>
</feature>
<dbReference type="InterPro" id="IPR023796">
    <property type="entry name" value="Serpin_dom"/>
</dbReference>
<evidence type="ECO:0000256" key="1">
    <source>
        <dbReference type="ARBA" id="ARBA00009500"/>
    </source>
</evidence>
<dbReference type="InterPro" id="IPR042178">
    <property type="entry name" value="Serpin_sf_1"/>
</dbReference>
<comment type="similarity">
    <text evidence="1 2">Belongs to the serpin family.</text>
</comment>
<dbReference type="GO" id="GO:0005615">
    <property type="term" value="C:extracellular space"/>
    <property type="evidence" value="ECO:0007669"/>
    <property type="project" value="InterPro"/>
</dbReference>
<dbReference type="InterPro" id="IPR036186">
    <property type="entry name" value="Serpin_sf"/>
</dbReference>
<dbReference type="InterPro" id="IPR042185">
    <property type="entry name" value="Serpin_sf_2"/>
</dbReference>
<organism evidence="4 5">
    <name type="scientific">Opisthorchis felineus</name>
    <dbReference type="NCBI Taxonomy" id="147828"/>
    <lineage>
        <taxon>Eukaryota</taxon>
        <taxon>Metazoa</taxon>
        <taxon>Spiralia</taxon>
        <taxon>Lophotrochozoa</taxon>
        <taxon>Platyhelminthes</taxon>
        <taxon>Trematoda</taxon>
        <taxon>Digenea</taxon>
        <taxon>Opisthorchiida</taxon>
        <taxon>Opisthorchiata</taxon>
        <taxon>Opisthorchiidae</taxon>
        <taxon>Opisthorchis</taxon>
    </lineage>
</organism>
<dbReference type="EMBL" id="SJOL01009422">
    <property type="protein sequence ID" value="TGZ57581.1"/>
    <property type="molecule type" value="Genomic_DNA"/>
</dbReference>
<dbReference type="PROSITE" id="PS00284">
    <property type="entry name" value="SERPIN"/>
    <property type="match status" value="1"/>
</dbReference>
<dbReference type="PANTHER" id="PTHR11461">
    <property type="entry name" value="SERINE PROTEASE INHIBITOR, SERPIN"/>
    <property type="match status" value="1"/>
</dbReference>
<reference evidence="4 5" key="1">
    <citation type="journal article" date="2019" name="BMC Genomics">
        <title>New insights from Opisthorchis felineus genome: update on genomics of the epidemiologically important liver flukes.</title>
        <authorList>
            <person name="Ershov N.I."/>
            <person name="Mordvinov V.A."/>
            <person name="Prokhortchouk E.B."/>
            <person name="Pakharukova M.Y."/>
            <person name="Gunbin K.V."/>
            <person name="Ustyantsev K."/>
            <person name="Genaev M.A."/>
            <person name="Blinov A.G."/>
            <person name="Mazur A."/>
            <person name="Boulygina E."/>
            <person name="Tsygankova S."/>
            <person name="Khrameeva E."/>
            <person name="Chekanov N."/>
            <person name="Fan G."/>
            <person name="Xiao A."/>
            <person name="Zhang H."/>
            <person name="Xu X."/>
            <person name="Yang H."/>
            <person name="Solovyev V."/>
            <person name="Lee S.M."/>
            <person name="Liu X."/>
            <person name="Afonnikov D.A."/>
            <person name="Skryabin K.G."/>
        </authorList>
    </citation>
    <scope>NUCLEOTIDE SEQUENCE [LARGE SCALE GENOMIC DNA]</scope>
    <source>
        <strain evidence="4">AK-0245</strain>
        <tissue evidence="4">Whole organism</tissue>
    </source>
</reference>
<gene>
    <name evidence="4" type="ORF">CRM22_009902</name>
</gene>
<dbReference type="AlphaFoldDB" id="A0A4S2L4K3"/>
<accession>A0A4S2L4K3</accession>
<dbReference type="OrthoDB" id="671595at2759"/>
<evidence type="ECO:0000259" key="3">
    <source>
        <dbReference type="SMART" id="SM00093"/>
    </source>
</evidence>
<dbReference type="InterPro" id="IPR000215">
    <property type="entry name" value="Serpin_fam"/>
</dbReference>
<evidence type="ECO:0000313" key="5">
    <source>
        <dbReference type="Proteomes" id="UP000308267"/>
    </source>
</evidence>
<evidence type="ECO:0000256" key="2">
    <source>
        <dbReference type="RuleBase" id="RU000411"/>
    </source>
</evidence>
<proteinExistence type="inferred from homology"/>
<keyword evidence="5" id="KW-1185">Reference proteome</keyword>
<name>A0A4S2L4K3_OPIFE</name>
<dbReference type="Gene3D" id="2.30.39.10">
    <property type="entry name" value="Alpha-1-antitrypsin, domain 1"/>
    <property type="match status" value="1"/>
</dbReference>
<dbReference type="SMART" id="SM00093">
    <property type="entry name" value="SERPIN"/>
    <property type="match status" value="1"/>
</dbReference>
<comment type="caution">
    <text evidence="4">The sequence shown here is derived from an EMBL/GenBank/DDBJ whole genome shotgun (WGS) entry which is preliminary data.</text>
</comment>
<sequence length="182" mass="20499">MMYVNQKFDYLEMDDIGAEAILLPFGDESAWDMLIILPYKKRGLRRLLTRLRKRGELSSILSRNFQPTTLQLYMPRFSIGHSESSMNMKQILMNLGARLLFSEMADLSGMSYYDALSVSDIFHKAVLEVDEDGAAAAASTSVNVFSRSAGLELHVDHPFFVAILHRQAGPVFLGHVIRPDTI</sequence>
<evidence type="ECO:0000313" key="4">
    <source>
        <dbReference type="EMBL" id="TGZ57581.1"/>
    </source>
</evidence>
<dbReference type="Proteomes" id="UP000308267">
    <property type="component" value="Unassembled WGS sequence"/>
</dbReference>
<dbReference type="STRING" id="147828.A0A4S2L4K3"/>
<dbReference type="SUPFAM" id="SSF56574">
    <property type="entry name" value="Serpins"/>
    <property type="match status" value="1"/>
</dbReference>
<dbReference type="Gene3D" id="3.30.497.10">
    <property type="entry name" value="Antithrombin, subunit I, domain 2"/>
    <property type="match status" value="1"/>
</dbReference>
<dbReference type="PANTHER" id="PTHR11461:SF211">
    <property type="entry name" value="GH10112P-RELATED"/>
    <property type="match status" value="1"/>
</dbReference>
<dbReference type="InterPro" id="IPR023795">
    <property type="entry name" value="Serpin_CS"/>
</dbReference>
<protein>
    <recommendedName>
        <fullName evidence="3">Serpin domain-containing protein</fullName>
    </recommendedName>
</protein>
<dbReference type="GO" id="GO:0004867">
    <property type="term" value="F:serine-type endopeptidase inhibitor activity"/>
    <property type="evidence" value="ECO:0007669"/>
    <property type="project" value="InterPro"/>
</dbReference>